<evidence type="ECO:0000256" key="6">
    <source>
        <dbReference type="ARBA" id="ARBA00033409"/>
    </source>
</evidence>
<organism evidence="9 10">
    <name type="scientific">Roseibium limicola</name>
    <dbReference type="NCBI Taxonomy" id="2816037"/>
    <lineage>
        <taxon>Bacteria</taxon>
        <taxon>Pseudomonadati</taxon>
        <taxon>Pseudomonadota</taxon>
        <taxon>Alphaproteobacteria</taxon>
        <taxon>Hyphomicrobiales</taxon>
        <taxon>Stappiaceae</taxon>
        <taxon>Roseibium</taxon>
    </lineage>
</organism>
<dbReference type="EMBL" id="JAFLNF010000003">
    <property type="protein sequence ID" value="MBO0345009.1"/>
    <property type="molecule type" value="Genomic_DNA"/>
</dbReference>
<dbReference type="GO" id="GO:0043590">
    <property type="term" value="C:bacterial nucleoid"/>
    <property type="evidence" value="ECO:0007669"/>
    <property type="project" value="TreeGrafter"/>
</dbReference>
<evidence type="ECO:0000256" key="1">
    <source>
        <dbReference type="ARBA" id="ARBA00007452"/>
    </source>
</evidence>
<keyword evidence="10" id="KW-1185">Reference proteome</keyword>
<dbReference type="Pfam" id="PF02565">
    <property type="entry name" value="RecO_C"/>
    <property type="match status" value="1"/>
</dbReference>
<dbReference type="InterPro" id="IPR042242">
    <property type="entry name" value="RecO_C"/>
</dbReference>
<accession>A0A939J8L8</accession>
<name>A0A939J8L8_9HYPH</name>
<dbReference type="HAMAP" id="MF_00201">
    <property type="entry name" value="RecO"/>
    <property type="match status" value="1"/>
</dbReference>
<evidence type="ECO:0000256" key="3">
    <source>
        <dbReference type="ARBA" id="ARBA00022763"/>
    </source>
</evidence>
<dbReference type="SUPFAM" id="SSF57863">
    <property type="entry name" value="ArfGap/RecO-like zinc finger"/>
    <property type="match status" value="1"/>
</dbReference>
<evidence type="ECO:0000256" key="2">
    <source>
        <dbReference type="ARBA" id="ARBA00021310"/>
    </source>
</evidence>
<keyword evidence="5 7" id="KW-0234">DNA repair</keyword>
<dbReference type="GO" id="GO:0006302">
    <property type="term" value="P:double-strand break repair"/>
    <property type="evidence" value="ECO:0007669"/>
    <property type="project" value="TreeGrafter"/>
</dbReference>
<dbReference type="AlphaFoldDB" id="A0A939J8L8"/>
<dbReference type="Gene3D" id="2.40.50.140">
    <property type="entry name" value="Nucleic acid-binding proteins"/>
    <property type="match status" value="1"/>
</dbReference>
<dbReference type="SUPFAM" id="SSF50249">
    <property type="entry name" value="Nucleic acid-binding proteins"/>
    <property type="match status" value="1"/>
</dbReference>
<comment type="function">
    <text evidence="7">Involved in DNA repair and RecF pathway recombination.</text>
</comment>
<comment type="caution">
    <text evidence="9">The sequence shown here is derived from an EMBL/GenBank/DDBJ whole genome shotgun (WGS) entry which is preliminary data.</text>
</comment>
<reference evidence="9" key="1">
    <citation type="submission" date="2021-03" db="EMBL/GenBank/DDBJ databases">
        <title>Roseibium sp. CAU 1637 isolated from Incheon.</title>
        <authorList>
            <person name="Kim W."/>
        </authorList>
    </citation>
    <scope>NUCLEOTIDE SEQUENCE</scope>
    <source>
        <strain evidence="9">CAU 1637</strain>
    </source>
</reference>
<evidence type="ECO:0000256" key="5">
    <source>
        <dbReference type="ARBA" id="ARBA00023204"/>
    </source>
</evidence>
<dbReference type="PANTHER" id="PTHR33991:SF1">
    <property type="entry name" value="DNA REPAIR PROTEIN RECO"/>
    <property type="match status" value="1"/>
</dbReference>
<dbReference type="Pfam" id="PF11967">
    <property type="entry name" value="RecO_N"/>
    <property type="match status" value="1"/>
</dbReference>
<keyword evidence="3 7" id="KW-0227">DNA damage</keyword>
<dbReference type="InterPro" id="IPR003717">
    <property type="entry name" value="RecO"/>
</dbReference>
<dbReference type="RefSeq" id="WP_206939343.1">
    <property type="nucleotide sequence ID" value="NZ_JAFLNF010000003.1"/>
</dbReference>
<dbReference type="NCBIfam" id="TIGR00613">
    <property type="entry name" value="reco"/>
    <property type="match status" value="1"/>
</dbReference>
<gene>
    <name evidence="7 9" type="primary">recO</name>
    <name evidence="9" type="ORF">J0X15_07255</name>
</gene>
<dbReference type="Proteomes" id="UP000664779">
    <property type="component" value="Unassembled WGS sequence"/>
</dbReference>
<feature type="domain" description="DNA replication/recombination mediator RecO N-terminal" evidence="8">
    <location>
        <begin position="1"/>
        <end position="70"/>
    </location>
</feature>
<evidence type="ECO:0000256" key="7">
    <source>
        <dbReference type="HAMAP-Rule" id="MF_00201"/>
    </source>
</evidence>
<dbReference type="GO" id="GO:0006310">
    <property type="term" value="P:DNA recombination"/>
    <property type="evidence" value="ECO:0007669"/>
    <property type="project" value="UniProtKB-UniRule"/>
</dbReference>
<evidence type="ECO:0000313" key="9">
    <source>
        <dbReference type="EMBL" id="MBO0345009.1"/>
    </source>
</evidence>
<dbReference type="InterPro" id="IPR037278">
    <property type="entry name" value="ARFGAP/RecO"/>
</dbReference>
<keyword evidence="4 7" id="KW-0233">DNA recombination</keyword>
<dbReference type="InterPro" id="IPR022572">
    <property type="entry name" value="DNA_rep/recomb_RecO_N"/>
</dbReference>
<evidence type="ECO:0000313" key="10">
    <source>
        <dbReference type="Proteomes" id="UP000664779"/>
    </source>
</evidence>
<evidence type="ECO:0000259" key="8">
    <source>
        <dbReference type="Pfam" id="PF11967"/>
    </source>
</evidence>
<sequence>MEWTSDAFILATRKHGEADLILEVMTPAHGRHLGLVRSGRSRRHSPILQPGNSVRATWKARLISQLGRFQIEPLTARAGSLMGSATALNGLQHLAALLRLLPERDSHPQLYSALSVLVEHLDRPNVAAPLLVRFELQLLQELGYGLDLSTCAATGLTDDLAYVSPRSGRAVSRDAGKPYHDKLLQLPSFLVDGQRQQGSEISYPEISQGFQLTHFFLERLHRGRSGEDAPAPPFAASRAGLVNVLEGAYRKTQPWDFINLPEDAVS</sequence>
<evidence type="ECO:0000256" key="4">
    <source>
        <dbReference type="ARBA" id="ARBA00023172"/>
    </source>
</evidence>
<protein>
    <recommendedName>
        <fullName evidence="2 7">DNA repair protein RecO</fullName>
    </recommendedName>
    <alternativeName>
        <fullName evidence="6 7">Recombination protein O</fullName>
    </alternativeName>
</protein>
<proteinExistence type="inferred from homology"/>
<dbReference type="PANTHER" id="PTHR33991">
    <property type="entry name" value="DNA REPAIR PROTEIN RECO"/>
    <property type="match status" value="1"/>
</dbReference>
<dbReference type="InterPro" id="IPR012340">
    <property type="entry name" value="NA-bd_OB-fold"/>
</dbReference>
<comment type="similarity">
    <text evidence="1 7">Belongs to the RecO family.</text>
</comment>
<dbReference type="Gene3D" id="1.20.1440.120">
    <property type="entry name" value="Recombination protein O, C-terminal domain"/>
    <property type="match status" value="1"/>
</dbReference>